<dbReference type="PROSITE" id="PS50237">
    <property type="entry name" value="HECT"/>
    <property type="match status" value="1"/>
</dbReference>
<evidence type="ECO:0000256" key="5">
    <source>
        <dbReference type="ARBA" id="ARBA00022786"/>
    </source>
</evidence>
<feature type="region of interest" description="Disordered" evidence="7">
    <location>
        <begin position="122"/>
        <end position="148"/>
    </location>
</feature>
<dbReference type="SMART" id="SM00119">
    <property type="entry name" value="HECTc"/>
    <property type="match status" value="1"/>
</dbReference>
<dbReference type="GO" id="GO:0061630">
    <property type="term" value="F:ubiquitin protein ligase activity"/>
    <property type="evidence" value="ECO:0007669"/>
    <property type="project" value="UniProtKB-EC"/>
</dbReference>
<keyword evidence="5 6" id="KW-0833">Ubl conjugation pathway</keyword>
<protein>
    <recommendedName>
        <fullName evidence="3">HECT-type E3 ubiquitin transferase</fullName>
        <ecNumber evidence="3">2.3.2.26</ecNumber>
    </recommendedName>
</protein>
<dbReference type="Gene3D" id="3.30.2160.10">
    <property type="entry name" value="Hect, E3 ligase catalytic domain"/>
    <property type="match status" value="1"/>
</dbReference>
<feature type="compositionally biased region" description="Basic and acidic residues" evidence="7">
    <location>
        <begin position="58"/>
        <end position="83"/>
    </location>
</feature>
<dbReference type="GO" id="GO:0043161">
    <property type="term" value="P:proteasome-mediated ubiquitin-dependent protein catabolic process"/>
    <property type="evidence" value="ECO:0007669"/>
    <property type="project" value="TreeGrafter"/>
</dbReference>
<dbReference type="SUPFAM" id="SSF56204">
    <property type="entry name" value="Hect, E3 ligase catalytic domain"/>
    <property type="match status" value="1"/>
</dbReference>
<evidence type="ECO:0000256" key="6">
    <source>
        <dbReference type="PROSITE-ProRule" id="PRU00104"/>
    </source>
</evidence>
<evidence type="ECO:0000256" key="3">
    <source>
        <dbReference type="ARBA" id="ARBA00012485"/>
    </source>
</evidence>
<dbReference type="Pfam" id="PF00632">
    <property type="entry name" value="HECT"/>
    <property type="match status" value="1"/>
</dbReference>
<feature type="compositionally biased region" description="Basic and acidic residues" evidence="7">
    <location>
        <begin position="683"/>
        <end position="709"/>
    </location>
</feature>
<evidence type="ECO:0000256" key="7">
    <source>
        <dbReference type="SAM" id="MobiDB-lite"/>
    </source>
</evidence>
<evidence type="ECO:0000313" key="12">
    <source>
        <dbReference type="Proteomes" id="UP000738402"/>
    </source>
</evidence>
<dbReference type="InterPro" id="IPR035983">
    <property type="entry name" value="Hect_E3_ubiquitin_ligase"/>
</dbReference>
<proteinExistence type="inferred from homology"/>
<dbReference type="EC" id="2.3.2.26" evidence="3"/>
<dbReference type="GO" id="GO:0016607">
    <property type="term" value="C:nuclear speck"/>
    <property type="evidence" value="ECO:0007669"/>
    <property type="project" value="TreeGrafter"/>
</dbReference>
<reference evidence="9 11" key="1">
    <citation type="journal article" date="2021" name="G3 (Bethesda)">
        <title>Genomic diversity, chromosomal rearrangements, and interspecies hybridization in the ogataea polymorpha species complex.</title>
        <authorList>
            <person name="Hanson S.J."/>
            <person name="Cinneide E.O."/>
            <person name="Salzberg L.I."/>
            <person name="Wolfe K.H."/>
            <person name="McGowan J."/>
            <person name="Fitzpatrick D.A."/>
            <person name="Matlin K."/>
        </authorList>
    </citation>
    <scope>NUCLEOTIDE SEQUENCE</scope>
    <source>
        <strain evidence="10">81-436-3</strain>
        <strain evidence="9">83-405-1</strain>
    </source>
</reference>
<sequence length="1587" mass="178063">MTRRVELKKSRSHTRDSQESSDPEVNRFDEEMADADYDADERDEENAVLSRLAGNYRRFSESQNRMRQEGSGEDDYSHDHYGYDEESEAQEDDEDLMRSLHGVLGANRSRTGAPLQLSLANALGSSSRPDESRNTRGDAEDNDGNHQDAEFGMFRSALGRMFPGAGFGEMFGGVTRISELANALKEDEDPYTVLETLNELSERLLMINGILAERNLPTYRLAQAIVSVIENPLYQEDLEVQLVSCRCLYNLLEVNVDAVHDAVAAGAIEALQSKLLEISYIDLAEQALQTLEMISRDCGRDILTKNCLPACLMYLDFFTIHAQRKALSIAANSLKYVPKSKFDDVREVFPIIERVAIEYSDSTSVESAWLAISRVVKSFEKEPPLLESLISENLLRKLLTLLPSCLGKGSHSNNLISFNSCLKLIQSLSIIANSSPKLSISLLENGELSRMILVSLAGFDRNINDTAPEYSVPQVSVEALMAAPKELILAMINLIAPILPFGEPDGNAQGKTDVGNFRGTNQSQDRIELNKTRLSLYKDGDNIGKFETFVKEMLPLMINIYTSTVDYKLRRLVLLCMLRVVYASTKSQLANLVQSCNATSLLASIVIHGIHVLRKSGQSRSSTFEMRPYVLIYGALTITDILLLKVPEVFVAEFEREGLITHIEHFMNDLDQDDRIIKALERQEDHMDEDKSEDEVPKISSDERTQEEDQHNDEENSEDESNEEEEEEDDDEPVDSQSDDEQLSARLSTRFVRDYTLDSDGTSSITIESLLLELARLCKTFERDYKALKQTTPSLSSSQTIMLTEMKSIFDNSHGLSYQEWADIWRRFAETCGFLISERQVSSFELIASGLIASLSDLFRRELAEESSHCVKAFQDLICSSFSPLGNGEHLPLVYFVKKLEEALSRTESFEIISSGANCYASGVSGPTSSMAKQIKIKLIPEDPEHGGRQLMLMVHAIATFKSINGFLKQRADGMRGLMRAITIPAQHAEGETPYHIEFSINGEVIPHGTTIYGAIYRSVQNESNDIVPSRKIWTSIPHEVHYRRVEGDLPEYEEDLYPADGFEDSLESLGDISTVQILELLQMLYTVNSATHHPGASETLFLNYKLTAKLNRQLEEPLIVASGTLPDWSVHITRQMPFLFPLDTRVFFLQSTSFGYSRLINLWQTRSSQDEEASASGGNGASQLGRPVRHKLRLSRKKLLQGAIKVMDCYGTIPGILEIEYFDEAGTGLGPTLEFYANVSREFAKAKLNMWRTNGRNYSESTSSSDSESEYVKFETGLFPRPSAKPSSKVLHLFSVLGKFVARSLLDSRIIDFEFNPLFFEIAKELDTKSRKELSRKKSIERLSRVDTDLAKSLGHLTRYLDAYAEIEGSERSEVLIDGCKLSDLSLNFTLPGYEDVELCPNGQDVEVDHNNLERYVDKVIDLTIKSGVRSQIHSFVEGFSAVFPFSSMTIFSSAELVKLLGNGEEDWSYETLSGVIHADHGYSMDSPSVQRLMEIMSEFTADERRKFLQFLTGSPKLPIGGFKSLSPDFTVVLKHPEDGLKPDNYLPSVMTCANYLKLPDYSSKSVMKQRLQTAMTEGANSFLLS</sequence>
<dbReference type="Pfam" id="PF25579">
    <property type="entry name" value="TPR_TRIP12_N"/>
    <property type="match status" value="1"/>
</dbReference>
<dbReference type="SUPFAM" id="SSF48371">
    <property type="entry name" value="ARM repeat"/>
    <property type="match status" value="1"/>
</dbReference>
<dbReference type="EMBL" id="JAHLUN010000006">
    <property type="protein sequence ID" value="KAG7765352.1"/>
    <property type="molecule type" value="Genomic_DNA"/>
</dbReference>
<evidence type="ECO:0000256" key="2">
    <source>
        <dbReference type="ARBA" id="ARBA00006331"/>
    </source>
</evidence>
<dbReference type="PANTHER" id="PTHR45670:SF1">
    <property type="entry name" value="E3 UBIQUITIN-PROTEIN LIGASE HECTD1"/>
    <property type="match status" value="1"/>
</dbReference>
<dbReference type="Gene3D" id="3.30.2410.10">
    <property type="entry name" value="Hect, E3 ligase catalytic domain"/>
    <property type="match status" value="1"/>
</dbReference>
<name>A0AAN6D854_9ASCO</name>
<evidence type="ECO:0000256" key="1">
    <source>
        <dbReference type="ARBA" id="ARBA00000885"/>
    </source>
</evidence>
<accession>A0AAN6D854</accession>
<dbReference type="Proteomes" id="UP000738402">
    <property type="component" value="Unassembled WGS sequence"/>
</dbReference>
<comment type="catalytic activity">
    <reaction evidence="1">
        <text>S-ubiquitinyl-[E2 ubiquitin-conjugating enzyme]-L-cysteine + [acceptor protein]-L-lysine = [E2 ubiquitin-conjugating enzyme]-L-cysteine + N(6)-ubiquitinyl-[acceptor protein]-L-lysine.</text>
        <dbReference type="EC" id="2.3.2.26"/>
    </reaction>
</comment>
<feature type="compositionally biased region" description="Basic and acidic residues" evidence="7">
    <location>
        <begin position="1"/>
        <end position="30"/>
    </location>
</feature>
<evidence type="ECO:0000313" key="10">
    <source>
        <dbReference type="EMBL" id="KAG7765352.1"/>
    </source>
</evidence>
<feature type="compositionally biased region" description="Acidic residues" evidence="7">
    <location>
        <begin position="31"/>
        <end position="46"/>
    </location>
</feature>
<feature type="compositionally biased region" description="Acidic residues" evidence="7">
    <location>
        <begin position="84"/>
        <end position="93"/>
    </location>
</feature>
<dbReference type="InterPro" id="IPR000569">
    <property type="entry name" value="HECT_dom"/>
</dbReference>
<feature type="compositionally biased region" description="Acidic residues" evidence="7">
    <location>
        <begin position="710"/>
        <end position="742"/>
    </location>
</feature>
<dbReference type="InterPro" id="IPR045322">
    <property type="entry name" value="HECTD1/TRIP12-like"/>
</dbReference>
<dbReference type="CDD" id="cd00078">
    <property type="entry name" value="HECTc"/>
    <property type="match status" value="1"/>
</dbReference>
<evidence type="ECO:0000313" key="9">
    <source>
        <dbReference type="EMBL" id="KAG7728162.1"/>
    </source>
</evidence>
<organism evidence="9 12">
    <name type="scientific">Ogataea haglerorum</name>
    <dbReference type="NCBI Taxonomy" id="1937702"/>
    <lineage>
        <taxon>Eukaryota</taxon>
        <taxon>Fungi</taxon>
        <taxon>Dikarya</taxon>
        <taxon>Ascomycota</taxon>
        <taxon>Saccharomycotina</taxon>
        <taxon>Pichiomycetes</taxon>
        <taxon>Pichiales</taxon>
        <taxon>Pichiaceae</taxon>
        <taxon>Ogataea</taxon>
    </lineage>
</organism>
<feature type="region of interest" description="Disordered" evidence="7">
    <location>
        <begin position="683"/>
        <end position="743"/>
    </location>
</feature>
<feature type="region of interest" description="Disordered" evidence="7">
    <location>
        <begin position="1"/>
        <end position="93"/>
    </location>
</feature>
<gene>
    <name evidence="9" type="ORF">KL933_002288</name>
    <name evidence="10" type="ORF">KL946_002409</name>
</gene>
<dbReference type="Gene3D" id="1.25.10.10">
    <property type="entry name" value="Leucine-rich Repeat Variant"/>
    <property type="match status" value="1"/>
</dbReference>
<dbReference type="InterPro" id="IPR011989">
    <property type="entry name" value="ARM-like"/>
</dbReference>
<dbReference type="InterPro" id="IPR057948">
    <property type="entry name" value="TPR_TRIP12_N"/>
</dbReference>
<dbReference type="GO" id="GO:0000209">
    <property type="term" value="P:protein polyubiquitination"/>
    <property type="evidence" value="ECO:0007669"/>
    <property type="project" value="TreeGrafter"/>
</dbReference>
<keyword evidence="11" id="KW-1185">Reference proteome</keyword>
<dbReference type="Proteomes" id="UP000697297">
    <property type="component" value="Unassembled WGS sequence"/>
</dbReference>
<dbReference type="PANTHER" id="PTHR45670">
    <property type="entry name" value="E3 UBIQUITIN-PROTEIN LIGASE TRIP12"/>
    <property type="match status" value="1"/>
</dbReference>
<comment type="similarity">
    <text evidence="2">Belongs to the UPL family. K-HECT subfamily.</text>
</comment>
<comment type="caution">
    <text evidence="9">The sequence shown here is derived from an EMBL/GenBank/DDBJ whole genome shotgun (WGS) entry which is preliminary data.</text>
</comment>
<evidence type="ECO:0000313" key="11">
    <source>
        <dbReference type="Proteomes" id="UP000697297"/>
    </source>
</evidence>
<dbReference type="Gene3D" id="3.90.1750.10">
    <property type="entry name" value="Hect, E3 ligase catalytic domains"/>
    <property type="match status" value="1"/>
</dbReference>
<dbReference type="EMBL" id="JAHLUH010000005">
    <property type="protein sequence ID" value="KAG7728162.1"/>
    <property type="molecule type" value="Genomic_DNA"/>
</dbReference>
<evidence type="ECO:0000259" key="8">
    <source>
        <dbReference type="PROSITE" id="PS50237"/>
    </source>
</evidence>
<feature type="active site" description="Glycyl thioester intermediate" evidence="6">
    <location>
        <position position="1554"/>
    </location>
</feature>
<feature type="domain" description="HECT" evidence="8">
    <location>
        <begin position="1231"/>
        <end position="1587"/>
    </location>
</feature>
<dbReference type="InterPro" id="IPR016024">
    <property type="entry name" value="ARM-type_fold"/>
</dbReference>
<keyword evidence="4" id="KW-0808">Transferase</keyword>
<evidence type="ECO:0000256" key="4">
    <source>
        <dbReference type="ARBA" id="ARBA00022679"/>
    </source>
</evidence>
<feature type="compositionally biased region" description="Basic and acidic residues" evidence="7">
    <location>
        <begin position="128"/>
        <end position="148"/>
    </location>
</feature>